<feature type="signal peptide" evidence="10">
    <location>
        <begin position="1"/>
        <end position="18"/>
    </location>
</feature>
<feature type="compositionally biased region" description="Low complexity" evidence="9">
    <location>
        <begin position="791"/>
        <end position="809"/>
    </location>
</feature>
<evidence type="ECO:0000256" key="7">
    <source>
        <dbReference type="ARBA" id="ARBA00022801"/>
    </source>
</evidence>
<dbReference type="PANTHER" id="PTHR31451">
    <property type="match status" value="1"/>
</dbReference>
<evidence type="ECO:0000256" key="2">
    <source>
        <dbReference type="ARBA" id="ARBA00004613"/>
    </source>
</evidence>
<proteinExistence type="inferred from homology"/>
<dbReference type="EMBL" id="CAXHTA020000009">
    <property type="protein sequence ID" value="CAL5223557.1"/>
    <property type="molecule type" value="Genomic_DNA"/>
</dbReference>
<name>A0ABP1G146_9CHLO</name>
<feature type="region of interest" description="Disordered" evidence="9">
    <location>
        <begin position="43"/>
        <end position="71"/>
    </location>
</feature>
<dbReference type="Proteomes" id="UP001497392">
    <property type="component" value="Unassembled WGS sequence"/>
</dbReference>
<reference evidence="12 13" key="1">
    <citation type="submission" date="2024-06" db="EMBL/GenBank/DDBJ databases">
        <authorList>
            <person name="Kraege A."/>
            <person name="Thomma B."/>
        </authorList>
    </citation>
    <scope>NUCLEOTIDE SEQUENCE [LARGE SCALE GENOMIC DNA]</scope>
</reference>
<accession>A0ABP1G146</accession>
<comment type="catalytic activity">
    <reaction evidence="1">
        <text>Random hydrolysis of (1-&gt;4)-beta-D-mannosidic linkages in mannans, galactomannans and glucomannans.</text>
        <dbReference type="EC" id="3.2.1.78"/>
    </reaction>
</comment>
<keyword evidence="5" id="KW-0964">Secreted</keyword>
<evidence type="ECO:0000256" key="8">
    <source>
        <dbReference type="ARBA" id="ARBA00023295"/>
    </source>
</evidence>
<protein>
    <recommendedName>
        <fullName evidence="4">mannan endo-1,4-beta-mannosidase</fullName>
        <ecNumber evidence="4">3.2.1.78</ecNumber>
    </recommendedName>
</protein>
<evidence type="ECO:0000259" key="11">
    <source>
        <dbReference type="Pfam" id="PF26410"/>
    </source>
</evidence>
<keyword evidence="6 10" id="KW-0732">Signal</keyword>
<dbReference type="Pfam" id="PF26410">
    <property type="entry name" value="GH5_mannosidase"/>
    <property type="match status" value="3"/>
</dbReference>
<evidence type="ECO:0000313" key="12">
    <source>
        <dbReference type="EMBL" id="CAL5223557.1"/>
    </source>
</evidence>
<keyword evidence="13" id="KW-1185">Reference proteome</keyword>
<gene>
    <name evidence="12" type="primary">g6090</name>
    <name evidence="12" type="ORF">VP750_LOCUS5216</name>
</gene>
<feature type="region of interest" description="Disordered" evidence="9">
    <location>
        <begin position="781"/>
        <end position="821"/>
    </location>
</feature>
<feature type="region of interest" description="Disordered" evidence="9">
    <location>
        <begin position="1588"/>
        <end position="1634"/>
    </location>
</feature>
<feature type="chain" id="PRO_5046375493" description="mannan endo-1,4-beta-mannosidase" evidence="10">
    <location>
        <begin position="19"/>
        <end position="1634"/>
    </location>
</feature>
<dbReference type="PANTHER" id="PTHR31451:SF39">
    <property type="entry name" value="MANNAN ENDO-1,4-BETA-MANNOSIDASE 1"/>
    <property type="match status" value="1"/>
</dbReference>
<evidence type="ECO:0000313" key="13">
    <source>
        <dbReference type="Proteomes" id="UP001497392"/>
    </source>
</evidence>
<evidence type="ECO:0000256" key="10">
    <source>
        <dbReference type="SAM" id="SignalP"/>
    </source>
</evidence>
<sequence>MRADRLVLAAALLGVAAAAHIFSEDADFDNGLAHSHERQILQSAQSSGASYTGSASPSTAPSSNSSASTESNSGLIQDFVTRSGTRFVVSAKNGSKDSCETFYFAGANTYYLMIRAADPETRPQVLEILDSAQSLGLKVLRMWAFDEGPMQYNTLQRYPGVYDEKVLVGLDFVLHEASKRGIRAVLVLANYWAMYGGIDQYNIWSFEAGSGNCNGDSMCRDDFYSDPVAVGYYKDHVKKLLNRVNTFNQRLYREDPSIFGYNLMNEPRSQAELYITQRKTTDGSKIYNISYNPADDLQSWIEDMAAYIKGIDPIHLLSTGQEGFAGNSTPLYMFSNPGAWASLMGVDFVRNNKAKGIDYATMHLYVDQWLCVAEGSTLQGQLDFMTSWIDTRQQAAEEDLEMPVVLEEFGSKLDVRNAQYKLAYDSCLTSAKRGGSCAGVMFWDLAHKDYEPLDPYLDGILRFGGGYSNMLGAKGENSAFHPEQRDDIFDDIRSYAKAVADINAKSASTDTCVFIPKPAQGIGCKNVAVNWDEGGMPWTCLPGEPSNVNWCNSAQGSELYKNPPKGWLGASDHGLPYNSIEVLILGNITNNGTTPINLKGGWIIIPFSMGVQTEYEGIWKRIADPNHYFKIFCWLLTDSNGDDLCSGGTDIHFTNYTWPTGVKSDRGLNITFTKDIILPPGGFLGGKGSNGQANIALSFKDDTNHYRLDVSSLGLKGSLSCPADALYASWPPPPPPTPKPCTAGPDPRRGCPHFEWYWNNATATQQGRVSTASISQGGRHLLQGANSNQGTQQQTPSSPTMSAPAPEAPVQQGLTPAAAGQKSGYFGSGPFTTKVYSQSKPVQLSSLGLSKGVQYVVTTPVSVSGTARKPRNIPRPGADSSGNPHPDQAAANKAKGVDVMLIMEYKRQGLTASTFKVLGSTRVMPNNGTEVLRGVFSMEPEADLSSGTVYLETAHPGMSFDFQTPKFYSASDLSSKSTTPNMPNVTDTYSPCAIMPDHGYTVVYEVELPQGQNSSDNLNIFMCSPGGYDQVLKVYQDGKQIATNAPANGPITWNLTVPIQAGSRYLLVQQADTGMPYGGYRGQPGLRLKWLSGQPFAGKFDAAPTSVNATQFLRVDGNNLVIDCKKAAYVGVNTWDLMDKSRDKNARPEIIDRLDAMVKAGWSVGRTWGFSLGSGLTDGPLGNVIADPSKTLETAPGVYNEEVFASLDWVLAEAANRNLRIILPIEDYWLSIDRYINWSSTASGKNDFYTDYQCRQMYKQHLYTFTHRKNTVNGRIYREDPTIFYWDLINEPRCTGCGFALQQWVEEMSVYMKSIDPNHLVTIGEEGFYSTTCDRVFLNPGAGKRRTGIQSSPWAAQEGQDFLANHVVPSIDLVTTHIWADNWMGYADFAGSTINDGFDYTYGKDLWKEKLAYTQSWLSAHISDADAIGKPLIVEEFGKAVSAKKVYTGELPHSLQAGETIEAGDSIRNQFLQAVYEQISQNLDGGGVAQGSNFWNLYTVGVGSDDPYQITLADTSTMAVVAAQQKNISKIAGAAVGNGCSATHTVRDSVAFPGYQAGNWTTPPGPPAPLMAGFTPINSAPVVPSSGGFYGYQGSTSNNKGAPPSSGSSSSPSSSGSSSSPSSYSPSPSNTAGK</sequence>
<keyword evidence="8" id="KW-0326">Glycosidase</keyword>
<dbReference type="EC" id="3.2.1.78" evidence="4"/>
<organism evidence="12 13">
    <name type="scientific">Coccomyxa viridis</name>
    <dbReference type="NCBI Taxonomy" id="1274662"/>
    <lineage>
        <taxon>Eukaryota</taxon>
        <taxon>Viridiplantae</taxon>
        <taxon>Chlorophyta</taxon>
        <taxon>core chlorophytes</taxon>
        <taxon>Trebouxiophyceae</taxon>
        <taxon>Trebouxiophyceae incertae sedis</taxon>
        <taxon>Coccomyxaceae</taxon>
        <taxon>Coccomyxa</taxon>
    </lineage>
</organism>
<comment type="subcellular location">
    <subcellularLocation>
        <location evidence="2">Secreted</location>
    </subcellularLocation>
</comment>
<dbReference type="InterPro" id="IPR045053">
    <property type="entry name" value="MAN-like"/>
</dbReference>
<dbReference type="Gene3D" id="3.20.20.80">
    <property type="entry name" value="Glycosidases"/>
    <property type="match status" value="2"/>
</dbReference>
<comment type="caution">
    <text evidence="12">The sequence shown here is derived from an EMBL/GenBank/DDBJ whole genome shotgun (WGS) entry which is preliminary data.</text>
</comment>
<dbReference type="SUPFAM" id="SSF51445">
    <property type="entry name" value="(Trans)glycosidases"/>
    <property type="match status" value="2"/>
</dbReference>
<feature type="domain" description="Glycoside hydrolase family 5" evidence="11">
    <location>
        <begin position="1358"/>
        <end position="1498"/>
    </location>
</feature>
<evidence type="ECO:0000256" key="4">
    <source>
        <dbReference type="ARBA" id="ARBA00012706"/>
    </source>
</evidence>
<evidence type="ECO:0000256" key="6">
    <source>
        <dbReference type="ARBA" id="ARBA00022729"/>
    </source>
</evidence>
<feature type="domain" description="Glycoside hydrolase family 5" evidence="11">
    <location>
        <begin position="87"/>
        <end position="444"/>
    </location>
</feature>
<evidence type="ECO:0000256" key="1">
    <source>
        <dbReference type="ARBA" id="ARBA00001678"/>
    </source>
</evidence>
<evidence type="ECO:0000256" key="9">
    <source>
        <dbReference type="SAM" id="MobiDB-lite"/>
    </source>
</evidence>
<keyword evidence="7" id="KW-0378">Hydrolase</keyword>
<feature type="domain" description="Glycoside hydrolase family 5" evidence="11">
    <location>
        <begin position="1111"/>
        <end position="1337"/>
    </location>
</feature>
<dbReference type="InterPro" id="IPR017853">
    <property type="entry name" value="GH"/>
</dbReference>
<comment type="similarity">
    <text evidence="3">Belongs to the glycosyl hydrolase 5 (cellulase A) family.</text>
</comment>
<evidence type="ECO:0000256" key="3">
    <source>
        <dbReference type="ARBA" id="ARBA00005641"/>
    </source>
</evidence>
<feature type="region of interest" description="Disordered" evidence="9">
    <location>
        <begin position="864"/>
        <end position="890"/>
    </location>
</feature>
<feature type="compositionally biased region" description="Low complexity" evidence="9">
    <location>
        <begin position="1603"/>
        <end position="1634"/>
    </location>
</feature>
<dbReference type="InterPro" id="IPR001547">
    <property type="entry name" value="Glyco_hydro_5"/>
</dbReference>
<evidence type="ECO:0000256" key="5">
    <source>
        <dbReference type="ARBA" id="ARBA00022525"/>
    </source>
</evidence>